<evidence type="ECO:0000313" key="9">
    <source>
        <dbReference type="EMBL" id="MBB6629851.1"/>
    </source>
</evidence>
<dbReference type="EMBL" id="JACKXE010000002">
    <property type="protein sequence ID" value="MBB6629851.1"/>
    <property type="molecule type" value="Genomic_DNA"/>
</dbReference>
<evidence type="ECO:0000259" key="8">
    <source>
        <dbReference type="Pfam" id="PF04239"/>
    </source>
</evidence>
<accession>A0A7X0RK89</accession>
<dbReference type="Pfam" id="PF04239">
    <property type="entry name" value="DUF421"/>
    <property type="match status" value="1"/>
</dbReference>
<dbReference type="InterPro" id="IPR007353">
    <property type="entry name" value="DUF421"/>
</dbReference>
<sequence>MWSDLMTMGTSVPDKLIRTVAVYVALAVLLRLAGKRDLAQLNTFDLVVMLLVSNVVQNAIIGPDNSLLGGVIGAAALLAVNAVVVRLAGRTRVSRAIFEGTPTVLARDGAWDRHALRREGLRLADVDAGIRRQNATAVEDTETVVLEAGGALVVTMKAAYQPTTRADLDRLEAKLDRLLAAGTPPTTPARPAP</sequence>
<dbReference type="PANTHER" id="PTHR34582:SF6">
    <property type="entry name" value="UPF0702 TRANSMEMBRANE PROTEIN YCAP"/>
    <property type="match status" value="1"/>
</dbReference>
<evidence type="ECO:0000256" key="3">
    <source>
        <dbReference type="ARBA" id="ARBA00022475"/>
    </source>
</evidence>
<dbReference type="Gene3D" id="3.30.240.20">
    <property type="entry name" value="bsu07140 like domains"/>
    <property type="match status" value="1"/>
</dbReference>
<evidence type="ECO:0000256" key="4">
    <source>
        <dbReference type="ARBA" id="ARBA00022692"/>
    </source>
</evidence>
<dbReference type="InterPro" id="IPR023090">
    <property type="entry name" value="UPF0702_alpha/beta_dom_sf"/>
</dbReference>
<feature type="domain" description="YetF C-terminal" evidence="8">
    <location>
        <begin position="93"/>
        <end position="159"/>
    </location>
</feature>
<evidence type="ECO:0000256" key="7">
    <source>
        <dbReference type="SAM" id="Phobius"/>
    </source>
</evidence>
<dbReference type="AlphaFoldDB" id="A0A7X0RK89"/>
<proteinExistence type="inferred from homology"/>
<dbReference type="PANTHER" id="PTHR34582">
    <property type="entry name" value="UPF0702 TRANSMEMBRANE PROTEIN YCAP"/>
    <property type="match status" value="1"/>
</dbReference>
<dbReference type="RefSeq" id="WP_185255064.1">
    <property type="nucleotide sequence ID" value="NZ_JACKXE010000002.1"/>
</dbReference>
<gene>
    <name evidence="9" type="ORF">H5V45_21210</name>
</gene>
<evidence type="ECO:0000256" key="6">
    <source>
        <dbReference type="ARBA" id="ARBA00023136"/>
    </source>
</evidence>
<feature type="transmembrane region" description="Helical" evidence="7">
    <location>
        <begin position="16"/>
        <end position="34"/>
    </location>
</feature>
<protein>
    <submittedName>
        <fullName evidence="9">DUF421 domain-containing protein</fullName>
    </submittedName>
</protein>
<feature type="transmembrane region" description="Helical" evidence="7">
    <location>
        <begin position="67"/>
        <end position="88"/>
    </location>
</feature>
<comment type="caution">
    <text evidence="9">The sequence shown here is derived from an EMBL/GenBank/DDBJ whole genome shotgun (WGS) entry which is preliminary data.</text>
</comment>
<dbReference type="Proteomes" id="UP000523955">
    <property type="component" value="Unassembled WGS sequence"/>
</dbReference>
<evidence type="ECO:0000256" key="2">
    <source>
        <dbReference type="ARBA" id="ARBA00006448"/>
    </source>
</evidence>
<dbReference type="GO" id="GO:0005886">
    <property type="term" value="C:plasma membrane"/>
    <property type="evidence" value="ECO:0007669"/>
    <property type="project" value="UniProtKB-SubCell"/>
</dbReference>
<name>A0A7X0RK89_9ACTN</name>
<keyword evidence="10" id="KW-1185">Reference proteome</keyword>
<comment type="similarity">
    <text evidence="2">Belongs to the UPF0702 family.</text>
</comment>
<feature type="transmembrane region" description="Helical" evidence="7">
    <location>
        <begin position="41"/>
        <end position="61"/>
    </location>
</feature>
<keyword evidence="5 7" id="KW-1133">Transmembrane helix</keyword>
<comment type="subcellular location">
    <subcellularLocation>
        <location evidence="1">Cell membrane</location>
        <topology evidence="1">Multi-pass membrane protein</topology>
    </subcellularLocation>
</comment>
<keyword evidence="4 7" id="KW-0812">Transmembrane</keyword>
<organism evidence="9 10">
    <name type="scientific">Nocardioides luti</name>
    <dbReference type="NCBI Taxonomy" id="2761101"/>
    <lineage>
        <taxon>Bacteria</taxon>
        <taxon>Bacillati</taxon>
        <taxon>Actinomycetota</taxon>
        <taxon>Actinomycetes</taxon>
        <taxon>Propionibacteriales</taxon>
        <taxon>Nocardioidaceae</taxon>
        <taxon>Nocardioides</taxon>
    </lineage>
</organism>
<evidence type="ECO:0000256" key="1">
    <source>
        <dbReference type="ARBA" id="ARBA00004651"/>
    </source>
</evidence>
<keyword evidence="6 7" id="KW-0472">Membrane</keyword>
<evidence type="ECO:0000256" key="5">
    <source>
        <dbReference type="ARBA" id="ARBA00022989"/>
    </source>
</evidence>
<evidence type="ECO:0000313" key="10">
    <source>
        <dbReference type="Proteomes" id="UP000523955"/>
    </source>
</evidence>
<keyword evidence="3" id="KW-1003">Cell membrane</keyword>
<reference evidence="9 10" key="1">
    <citation type="submission" date="2020-08" db="EMBL/GenBank/DDBJ databases">
        <authorList>
            <person name="Seo M.-J."/>
        </authorList>
    </citation>
    <scope>NUCLEOTIDE SEQUENCE [LARGE SCALE GENOMIC DNA]</scope>
    <source>
        <strain evidence="9 10">KIGAM211</strain>
    </source>
</reference>